<dbReference type="InterPro" id="IPR049211">
    <property type="entry name" value="DUF6814"/>
</dbReference>
<dbReference type="KEGG" id="pgin:FRZ67_14725"/>
<dbReference type="AlphaFoldDB" id="A0A5B8VDX8"/>
<evidence type="ECO:0000313" key="2">
    <source>
        <dbReference type="EMBL" id="QEC68498.1"/>
    </source>
</evidence>
<keyword evidence="1" id="KW-0472">Membrane</keyword>
<keyword evidence="1" id="KW-1133">Transmembrane helix</keyword>
<protein>
    <submittedName>
        <fullName evidence="2">Uncharacterized protein</fullName>
    </submittedName>
</protein>
<evidence type="ECO:0000256" key="1">
    <source>
        <dbReference type="SAM" id="Phobius"/>
    </source>
</evidence>
<feature type="transmembrane region" description="Helical" evidence="1">
    <location>
        <begin position="7"/>
        <end position="29"/>
    </location>
</feature>
<organism evidence="2 3">
    <name type="scientific">Panacibacter ginsenosidivorans</name>
    <dbReference type="NCBI Taxonomy" id="1813871"/>
    <lineage>
        <taxon>Bacteria</taxon>
        <taxon>Pseudomonadati</taxon>
        <taxon>Bacteroidota</taxon>
        <taxon>Chitinophagia</taxon>
        <taxon>Chitinophagales</taxon>
        <taxon>Chitinophagaceae</taxon>
        <taxon>Panacibacter</taxon>
    </lineage>
</organism>
<dbReference type="Proteomes" id="UP000321533">
    <property type="component" value="Chromosome"/>
</dbReference>
<keyword evidence="1" id="KW-0812">Transmembrane</keyword>
<accession>A0A5B8VDX8</accession>
<sequence>MNSIKKFAGIIWFLLAPVGMYFLIITALHEIEKTPVIDTKIQWSVFIIVFAPIAIGMMIFGYYAMKGEYDHLPTSSDEITD</sequence>
<dbReference type="EMBL" id="CP042435">
    <property type="protein sequence ID" value="QEC68498.1"/>
    <property type="molecule type" value="Genomic_DNA"/>
</dbReference>
<dbReference type="OrthoDB" id="679529at2"/>
<reference evidence="2 3" key="1">
    <citation type="journal article" date="2016" name="Int. J. Syst. Evol. Microbiol.">
        <title>Panacibacter ginsenosidivorans gen. nov., sp. nov., with ginsenoside converting activity isolated from soil of a ginseng field.</title>
        <authorList>
            <person name="Siddiqi M.Z."/>
            <person name="Muhammad Shafi S."/>
            <person name="Choi K.D."/>
            <person name="Im W.T."/>
        </authorList>
    </citation>
    <scope>NUCLEOTIDE SEQUENCE [LARGE SCALE GENOMIC DNA]</scope>
    <source>
        <strain evidence="2 3">Gsoil1550</strain>
    </source>
</reference>
<feature type="transmembrane region" description="Helical" evidence="1">
    <location>
        <begin position="41"/>
        <end position="65"/>
    </location>
</feature>
<gene>
    <name evidence="2" type="ORF">FRZ67_14725</name>
</gene>
<name>A0A5B8VDX8_9BACT</name>
<dbReference type="RefSeq" id="WP_147190563.1">
    <property type="nucleotide sequence ID" value="NZ_CP042435.1"/>
</dbReference>
<keyword evidence="3" id="KW-1185">Reference proteome</keyword>
<dbReference type="Pfam" id="PF20664">
    <property type="entry name" value="DUF6814"/>
    <property type="match status" value="1"/>
</dbReference>
<evidence type="ECO:0000313" key="3">
    <source>
        <dbReference type="Proteomes" id="UP000321533"/>
    </source>
</evidence>
<proteinExistence type="predicted"/>